<feature type="transmembrane region" description="Helical" evidence="1">
    <location>
        <begin position="136"/>
        <end position="153"/>
    </location>
</feature>
<keyword evidence="1" id="KW-0812">Transmembrane</keyword>
<feature type="transmembrane region" description="Helical" evidence="1">
    <location>
        <begin position="376"/>
        <end position="404"/>
    </location>
</feature>
<sequence>MIELSLPLLSLSVLTGIIIGIFAGLLPGVHVNNTSAILLGMSPALVTSGMAELYVAVIIIASTISQSFFDIIPAIFLGAPDDATTMAVMPGHRMLLDGKGIEAIRLSAMGSGLAIPISLLLLAPLAYFFMSYYGTLQKNMAAVLILISVFVLLSSKGRGPFPDIRDRLRQVSWASIIFLTSGFLGITAFILEPLISPLVNIGAPTMLLPLLSGLFGAPALMMSLWSSSNIPRQADKMITLQGRDIVKGALIGTASGALVSWFPGVSAGVATTITGIFSGSRDDDSDKKHIVSISGVSTAGAIFSLVALFVIMRPRSGAVVAAQELLGGEINFDTFILFLVIICAAGVTSYLLMLTAGSTFAGLFSRLDYSGLNRTVLVFLTTMCLLMTGTLGLMVFVISTLIGVASHIIDVRKTCLMGVLLVPCILYFL</sequence>
<evidence type="ECO:0000256" key="1">
    <source>
        <dbReference type="SAM" id="Phobius"/>
    </source>
</evidence>
<dbReference type="Pfam" id="PF01970">
    <property type="entry name" value="TctA"/>
    <property type="match status" value="1"/>
</dbReference>
<dbReference type="EMBL" id="PGCK01000004">
    <property type="protein sequence ID" value="MCD1294500.1"/>
    <property type="molecule type" value="Genomic_DNA"/>
</dbReference>
<proteinExistence type="predicted"/>
<comment type="caution">
    <text evidence="3">The sequence shown here is derived from an EMBL/GenBank/DDBJ whole genome shotgun (WGS) entry which is preliminary data.</text>
</comment>
<keyword evidence="1" id="KW-1133">Transmembrane helix</keyword>
<dbReference type="InterPro" id="IPR002823">
    <property type="entry name" value="DUF112_TM"/>
</dbReference>
<organism evidence="3 4">
    <name type="scientific">Methanooceanicella nereidis</name>
    <dbReference type="NCBI Taxonomy" id="2052831"/>
    <lineage>
        <taxon>Archaea</taxon>
        <taxon>Methanobacteriati</taxon>
        <taxon>Methanobacteriota</taxon>
        <taxon>Stenosarchaea group</taxon>
        <taxon>Methanomicrobia</taxon>
        <taxon>Methanocellales</taxon>
        <taxon>Methanocellaceae</taxon>
        <taxon>Methanooceanicella</taxon>
    </lineage>
</organism>
<accession>A0AAP2RD73</accession>
<protein>
    <recommendedName>
        <fullName evidence="2">DUF112 domain-containing protein</fullName>
    </recommendedName>
</protein>
<evidence type="ECO:0000259" key="2">
    <source>
        <dbReference type="Pfam" id="PF01970"/>
    </source>
</evidence>
<feature type="transmembrane region" description="Helical" evidence="1">
    <location>
        <begin position="332"/>
        <end position="356"/>
    </location>
</feature>
<dbReference type="PANTHER" id="PTHR42204">
    <property type="entry name" value="INTEGRAL MEMBRANE PROTEIN"/>
    <property type="match status" value="1"/>
</dbReference>
<feature type="transmembrane region" description="Helical" evidence="1">
    <location>
        <begin position="173"/>
        <end position="195"/>
    </location>
</feature>
<keyword evidence="1" id="KW-0472">Membrane</keyword>
<evidence type="ECO:0000313" key="3">
    <source>
        <dbReference type="EMBL" id="MCD1294500.1"/>
    </source>
</evidence>
<dbReference type="AlphaFoldDB" id="A0AAP2RD73"/>
<name>A0AAP2RD73_9EURY</name>
<feature type="transmembrane region" description="Helical" evidence="1">
    <location>
        <begin position="248"/>
        <end position="277"/>
    </location>
</feature>
<feature type="domain" description="DUF112" evidence="2">
    <location>
        <begin position="12"/>
        <end position="417"/>
    </location>
</feature>
<gene>
    <name evidence="3" type="ORF">CUJ83_05735</name>
</gene>
<reference evidence="3 4" key="1">
    <citation type="submission" date="2017-11" db="EMBL/GenBank/DDBJ databases">
        <title>Isolation and Characterization of Family Methanocellaceae Species from Potential Methane Hydrate Area Offshore Southwestern Taiwan.</title>
        <authorList>
            <person name="Zhang W.-L."/>
            <person name="Chen W.-C."/>
            <person name="Lai M.-C."/>
            <person name="Chen S.-C."/>
        </authorList>
    </citation>
    <scope>NUCLEOTIDE SEQUENCE [LARGE SCALE GENOMIC DNA]</scope>
    <source>
        <strain evidence="3 4">CWC-04</strain>
    </source>
</reference>
<dbReference type="PANTHER" id="PTHR42204:SF1">
    <property type="entry name" value="INTEGRAL MEMBRANE PROTEIN"/>
    <property type="match status" value="1"/>
</dbReference>
<feature type="transmembrane region" description="Helical" evidence="1">
    <location>
        <begin position="289"/>
        <end position="311"/>
    </location>
</feature>
<feature type="transmembrane region" description="Helical" evidence="1">
    <location>
        <begin position="38"/>
        <end position="65"/>
    </location>
</feature>
<dbReference type="RefSeq" id="WP_230741332.1">
    <property type="nucleotide sequence ID" value="NZ_PGCK01000004.1"/>
</dbReference>
<evidence type="ECO:0000313" key="4">
    <source>
        <dbReference type="Proteomes" id="UP001320159"/>
    </source>
</evidence>
<keyword evidence="4" id="KW-1185">Reference proteome</keyword>
<feature type="transmembrane region" description="Helical" evidence="1">
    <location>
        <begin position="207"/>
        <end position="227"/>
    </location>
</feature>
<feature type="transmembrane region" description="Helical" evidence="1">
    <location>
        <begin position="6"/>
        <end position="26"/>
    </location>
</feature>
<dbReference type="Proteomes" id="UP001320159">
    <property type="component" value="Unassembled WGS sequence"/>
</dbReference>
<feature type="transmembrane region" description="Helical" evidence="1">
    <location>
        <begin position="110"/>
        <end position="130"/>
    </location>
</feature>